<gene>
    <name evidence="1" type="ORF">ACFOW9_05700</name>
</gene>
<evidence type="ECO:0000313" key="2">
    <source>
        <dbReference type="Proteomes" id="UP001595773"/>
    </source>
</evidence>
<evidence type="ECO:0000313" key="1">
    <source>
        <dbReference type="EMBL" id="MFC4265088.1"/>
    </source>
</evidence>
<dbReference type="Proteomes" id="UP001595773">
    <property type="component" value="Unassembled WGS sequence"/>
</dbReference>
<dbReference type="EMBL" id="JBHSCQ010000006">
    <property type="protein sequence ID" value="MFC4265088.1"/>
    <property type="molecule type" value="Genomic_DNA"/>
</dbReference>
<reference evidence="2" key="1">
    <citation type="journal article" date="2019" name="Int. J. Syst. Evol. Microbiol.">
        <title>The Global Catalogue of Microorganisms (GCM) 10K type strain sequencing project: providing services to taxonomists for standard genome sequencing and annotation.</title>
        <authorList>
            <consortium name="The Broad Institute Genomics Platform"/>
            <consortium name="The Broad Institute Genome Sequencing Center for Infectious Disease"/>
            <person name="Wu L."/>
            <person name="Ma J."/>
        </authorList>
    </citation>
    <scope>NUCLEOTIDE SEQUENCE [LARGE SCALE GENOMIC DNA]</scope>
    <source>
        <strain evidence="2">CGMCC 1.10698</strain>
    </source>
</reference>
<comment type="caution">
    <text evidence="1">The sequence shown here is derived from an EMBL/GenBank/DDBJ whole genome shotgun (WGS) entry which is preliminary data.</text>
</comment>
<accession>A0ABV8QZI1</accession>
<protein>
    <recommendedName>
        <fullName evidence="3">DoxX family membrane protein</fullName>
    </recommendedName>
</protein>
<dbReference type="PANTHER" id="PTHR36974">
    <property type="entry name" value="MEMBRANE PROTEIN-RELATED"/>
    <property type="match status" value="1"/>
</dbReference>
<name>A0ABV8QZI1_9MICC</name>
<organism evidence="1 2">
    <name type="scientific">Arthrobacter cryoconiti</name>
    <dbReference type="NCBI Taxonomy" id="748907"/>
    <lineage>
        <taxon>Bacteria</taxon>
        <taxon>Bacillati</taxon>
        <taxon>Actinomycetota</taxon>
        <taxon>Actinomycetes</taxon>
        <taxon>Micrococcales</taxon>
        <taxon>Micrococcaceae</taxon>
        <taxon>Arthrobacter</taxon>
    </lineage>
</organism>
<sequence>MHGFINLLRTISRLALGGVLLSAGRGHLGKKRQEFQAQVPGWFPASKDAVVLVSGGIELTLGTALIAWPQQKSGVGRAAAVFFALVFPGNISQLVTKTSAFGLDTDRKRAVRLLFQPLLIAWALWSTQSARHTKS</sequence>
<proteinExistence type="predicted"/>
<evidence type="ECO:0008006" key="3">
    <source>
        <dbReference type="Google" id="ProtNLM"/>
    </source>
</evidence>
<keyword evidence="2" id="KW-1185">Reference proteome</keyword>
<dbReference type="PANTHER" id="PTHR36974:SF1">
    <property type="entry name" value="DOXX FAMILY MEMBRANE PROTEIN"/>
    <property type="match status" value="1"/>
</dbReference>
<dbReference type="RefSeq" id="WP_230067123.1">
    <property type="nucleotide sequence ID" value="NZ_BAABLL010000003.1"/>
</dbReference>